<dbReference type="InterPro" id="IPR036047">
    <property type="entry name" value="F-box-like_dom_sf"/>
</dbReference>
<dbReference type="AlphaFoldDB" id="A0A4Y9YA16"/>
<protein>
    <recommendedName>
        <fullName evidence="1">F-box domain-containing protein</fullName>
    </recommendedName>
</protein>
<organism evidence="2 3">
    <name type="scientific">Dentipellis fragilis</name>
    <dbReference type="NCBI Taxonomy" id="205917"/>
    <lineage>
        <taxon>Eukaryota</taxon>
        <taxon>Fungi</taxon>
        <taxon>Dikarya</taxon>
        <taxon>Basidiomycota</taxon>
        <taxon>Agaricomycotina</taxon>
        <taxon>Agaricomycetes</taxon>
        <taxon>Russulales</taxon>
        <taxon>Hericiaceae</taxon>
        <taxon>Dentipellis</taxon>
    </lineage>
</organism>
<dbReference type="SUPFAM" id="SSF52047">
    <property type="entry name" value="RNI-like"/>
    <property type="match status" value="1"/>
</dbReference>
<dbReference type="EMBL" id="SEOQ01000621">
    <property type="protein sequence ID" value="TFY59406.1"/>
    <property type="molecule type" value="Genomic_DNA"/>
</dbReference>
<name>A0A4Y9YA16_9AGAM</name>
<keyword evidence="3" id="KW-1185">Reference proteome</keyword>
<dbReference type="Proteomes" id="UP000298327">
    <property type="component" value="Unassembled WGS sequence"/>
</dbReference>
<dbReference type="InterPro" id="IPR001810">
    <property type="entry name" value="F-box_dom"/>
</dbReference>
<dbReference type="Pfam" id="PF12937">
    <property type="entry name" value="F-box-like"/>
    <property type="match status" value="1"/>
</dbReference>
<proteinExistence type="predicted"/>
<evidence type="ECO:0000313" key="3">
    <source>
        <dbReference type="Proteomes" id="UP000298327"/>
    </source>
</evidence>
<dbReference type="Gene3D" id="1.20.1280.50">
    <property type="match status" value="1"/>
</dbReference>
<dbReference type="STRING" id="205917.A0A4Y9YA16"/>
<feature type="domain" description="F-box" evidence="1">
    <location>
        <begin position="68"/>
        <end position="127"/>
    </location>
</feature>
<reference evidence="2 3" key="1">
    <citation type="submission" date="2019-02" db="EMBL/GenBank/DDBJ databases">
        <title>Genome sequencing of the rare red list fungi Dentipellis fragilis.</title>
        <authorList>
            <person name="Buettner E."/>
            <person name="Kellner H."/>
        </authorList>
    </citation>
    <scope>NUCLEOTIDE SEQUENCE [LARGE SCALE GENOMIC DNA]</scope>
    <source>
        <strain evidence="2 3">DSM 105465</strain>
    </source>
</reference>
<dbReference type="SUPFAM" id="SSF81383">
    <property type="entry name" value="F-box domain"/>
    <property type="match status" value="1"/>
</dbReference>
<accession>A0A4Y9YA16</accession>
<gene>
    <name evidence="2" type="ORF">EVG20_g7797</name>
</gene>
<evidence type="ECO:0000259" key="1">
    <source>
        <dbReference type="Pfam" id="PF12937"/>
    </source>
</evidence>
<dbReference type="OrthoDB" id="2884925at2759"/>
<comment type="caution">
    <text evidence="2">The sequence shown here is derived from an EMBL/GenBank/DDBJ whole genome shotgun (WGS) entry which is preliminary data.</text>
</comment>
<sequence>MLLVNSPLSAVEYWDKAERDRFTSQHGSIVIKTPDIPDAREELEVEMKAVELVMSTLRTRYNSLALVNRLPSEVLAHIFQYFHDDCLLEYTRTFLEPRRAVQCVNLTHVCRRWRIVAIDHPGLWDHILVGTKSTDEFLRRSCREPIMITYDSWKHWLAGPRAHDMEYTAGIISQNLSRVLSLRLTGSSEELTALLPALRDSMPVLEEAFLNISSFGQNTIPVPSLPSDLFKQSVPRLHHLSLEGWTVPYGGEVGEFGGVLSALSRMPLLEVFHLKHVLPPPRLHAPWRPIDGPKQVVPLPSLAKLSWPAWPVHAISNSEGLPAGKLLFDLVLDGQPDELYTRGEMERFFDALPLEHVQILRICYKTESPFSDWSGIFCGSTNLWHISIECEIDYDAPISAIEQLLAIDLSPRRRITSPPFPPPAFPSLQSLTLRGIDFGHDEAVHDKLLTWLGRWGPIKKLILKYNIINTALIDRLKALPFELIIYRSTINTGLEVAHGHSTQVPLPSITWPPEVQGHGL</sequence>
<evidence type="ECO:0000313" key="2">
    <source>
        <dbReference type="EMBL" id="TFY59406.1"/>
    </source>
</evidence>